<proteinExistence type="predicted"/>
<accession>A0A0D0DR67</accession>
<name>A0A0D0DR67_9AGAM</name>
<dbReference type="Proteomes" id="UP000054538">
    <property type="component" value="Unassembled WGS sequence"/>
</dbReference>
<feature type="region of interest" description="Disordered" evidence="1">
    <location>
        <begin position="1"/>
        <end position="35"/>
    </location>
</feature>
<evidence type="ECO:0000313" key="2">
    <source>
        <dbReference type="EMBL" id="KIK82070.1"/>
    </source>
</evidence>
<organism evidence="2 3">
    <name type="scientific">Paxillus rubicundulus Ve08.2h10</name>
    <dbReference type="NCBI Taxonomy" id="930991"/>
    <lineage>
        <taxon>Eukaryota</taxon>
        <taxon>Fungi</taxon>
        <taxon>Dikarya</taxon>
        <taxon>Basidiomycota</taxon>
        <taxon>Agaricomycotina</taxon>
        <taxon>Agaricomycetes</taxon>
        <taxon>Agaricomycetidae</taxon>
        <taxon>Boletales</taxon>
        <taxon>Paxilineae</taxon>
        <taxon>Paxillaceae</taxon>
        <taxon>Paxillus</taxon>
    </lineage>
</organism>
<dbReference type="HOGENOM" id="CLU_2997135_0_0_1"/>
<dbReference type="AlphaFoldDB" id="A0A0D0DR67"/>
<keyword evidence="3" id="KW-1185">Reference proteome</keyword>
<reference evidence="2 3" key="1">
    <citation type="submission" date="2014-04" db="EMBL/GenBank/DDBJ databases">
        <authorList>
            <consortium name="DOE Joint Genome Institute"/>
            <person name="Kuo A."/>
            <person name="Kohler A."/>
            <person name="Jargeat P."/>
            <person name="Nagy L.G."/>
            <person name="Floudas D."/>
            <person name="Copeland A."/>
            <person name="Barry K.W."/>
            <person name="Cichocki N."/>
            <person name="Veneault-Fourrey C."/>
            <person name="LaButti K."/>
            <person name="Lindquist E.A."/>
            <person name="Lipzen A."/>
            <person name="Lundell T."/>
            <person name="Morin E."/>
            <person name="Murat C."/>
            <person name="Sun H."/>
            <person name="Tunlid A."/>
            <person name="Henrissat B."/>
            <person name="Grigoriev I.V."/>
            <person name="Hibbett D.S."/>
            <person name="Martin F."/>
            <person name="Nordberg H.P."/>
            <person name="Cantor M.N."/>
            <person name="Hua S.X."/>
        </authorList>
    </citation>
    <scope>NUCLEOTIDE SEQUENCE [LARGE SCALE GENOMIC DNA]</scope>
    <source>
        <strain evidence="2 3">Ve08.2h10</strain>
    </source>
</reference>
<evidence type="ECO:0000313" key="3">
    <source>
        <dbReference type="Proteomes" id="UP000054538"/>
    </source>
</evidence>
<evidence type="ECO:0000256" key="1">
    <source>
        <dbReference type="SAM" id="MobiDB-lite"/>
    </source>
</evidence>
<dbReference type="EMBL" id="KN825683">
    <property type="protein sequence ID" value="KIK82070.1"/>
    <property type="molecule type" value="Genomic_DNA"/>
</dbReference>
<sequence length="57" mass="6534">MQHCHVPSHDKSRKHQNSLFRHEHECTSQSSTPCALSTPTLHTTDCYLSLQSTKYAH</sequence>
<protein>
    <submittedName>
        <fullName evidence="2">Uncharacterized protein</fullName>
    </submittedName>
</protein>
<gene>
    <name evidence="2" type="ORF">PAXRUDRAFT_730559</name>
</gene>
<reference evidence="3" key="2">
    <citation type="submission" date="2015-01" db="EMBL/GenBank/DDBJ databases">
        <title>Evolutionary Origins and Diversification of the Mycorrhizal Mutualists.</title>
        <authorList>
            <consortium name="DOE Joint Genome Institute"/>
            <consortium name="Mycorrhizal Genomics Consortium"/>
            <person name="Kohler A."/>
            <person name="Kuo A."/>
            <person name="Nagy L.G."/>
            <person name="Floudas D."/>
            <person name="Copeland A."/>
            <person name="Barry K.W."/>
            <person name="Cichocki N."/>
            <person name="Veneault-Fourrey C."/>
            <person name="LaButti K."/>
            <person name="Lindquist E.A."/>
            <person name="Lipzen A."/>
            <person name="Lundell T."/>
            <person name="Morin E."/>
            <person name="Murat C."/>
            <person name="Riley R."/>
            <person name="Ohm R."/>
            <person name="Sun H."/>
            <person name="Tunlid A."/>
            <person name="Henrissat B."/>
            <person name="Grigoriev I.V."/>
            <person name="Hibbett D.S."/>
            <person name="Martin F."/>
        </authorList>
    </citation>
    <scope>NUCLEOTIDE SEQUENCE [LARGE SCALE GENOMIC DNA]</scope>
    <source>
        <strain evidence="3">Ve08.2h10</strain>
    </source>
</reference>
<dbReference type="InParanoid" id="A0A0D0DR67"/>